<feature type="transmembrane region" description="Helical" evidence="3">
    <location>
        <begin position="151"/>
        <end position="167"/>
    </location>
</feature>
<keyword evidence="3" id="KW-1133">Transmembrane helix</keyword>
<dbReference type="PANTHER" id="PTHR43158:SF12">
    <property type="entry name" value="ABC TRANSPORTER FAMILY PROTEIN"/>
    <property type="match status" value="1"/>
</dbReference>
<dbReference type="EMBL" id="JARPOI010000005">
    <property type="protein sequence ID" value="KAJ9179672.1"/>
    <property type="molecule type" value="Genomic_DNA"/>
</dbReference>
<organism evidence="4 5">
    <name type="scientific">Hevea brasiliensis</name>
    <name type="common">Para rubber tree</name>
    <name type="synonym">Siphonia brasiliensis</name>
    <dbReference type="NCBI Taxonomy" id="3981"/>
    <lineage>
        <taxon>Eukaryota</taxon>
        <taxon>Viridiplantae</taxon>
        <taxon>Streptophyta</taxon>
        <taxon>Embryophyta</taxon>
        <taxon>Tracheophyta</taxon>
        <taxon>Spermatophyta</taxon>
        <taxon>Magnoliopsida</taxon>
        <taxon>eudicotyledons</taxon>
        <taxon>Gunneridae</taxon>
        <taxon>Pentapetalae</taxon>
        <taxon>rosids</taxon>
        <taxon>fabids</taxon>
        <taxon>Malpighiales</taxon>
        <taxon>Euphorbiaceae</taxon>
        <taxon>Crotonoideae</taxon>
        <taxon>Micrandreae</taxon>
        <taxon>Hevea</taxon>
    </lineage>
</organism>
<dbReference type="CDD" id="cd00267">
    <property type="entry name" value="ABC_ATPase"/>
    <property type="match status" value="1"/>
</dbReference>
<keyword evidence="5" id="KW-1185">Reference proteome</keyword>
<keyword evidence="2" id="KW-0067">ATP-binding</keyword>
<dbReference type="InterPro" id="IPR027417">
    <property type="entry name" value="P-loop_NTPase"/>
</dbReference>
<sequence length="168" mass="19549">MHKVFDGQQRSVQICRGLLKPFKVLLCNEITVDLDVSEERGATITYATHIFDGLEEWPTHIMYAAHGKLQLSMPMTKHHKNSYLSLMKTVESWQRKERDEERKRRKERKASSPVISDPARVVIHAMSNGWAAGKLYSTIAGEENFLSSNRMCIIFLFLFLFLFFLTFY</sequence>
<evidence type="ECO:0000256" key="3">
    <source>
        <dbReference type="SAM" id="Phobius"/>
    </source>
</evidence>
<accession>A0ABQ9MH77</accession>
<keyword evidence="1" id="KW-0547">Nucleotide-binding</keyword>
<gene>
    <name evidence="4" type="ORF">P3X46_008015</name>
</gene>
<evidence type="ECO:0000256" key="1">
    <source>
        <dbReference type="ARBA" id="ARBA00022741"/>
    </source>
</evidence>
<protein>
    <submittedName>
        <fullName evidence="4">Uncharacterized protein</fullName>
    </submittedName>
</protein>
<proteinExistence type="predicted"/>
<evidence type="ECO:0000256" key="2">
    <source>
        <dbReference type="ARBA" id="ARBA00022840"/>
    </source>
</evidence>
<evidence type="ECO:0000313" key="5">
    <source>
        <dbReference type="Proteomes" id="UP001174677"/>
    </source>
</evidence>
<comment type="caution">
    <text evidence="4">The sequence shown here is derived from an EMBL/GenBank/DDBJ whole genome shotgun (WGS) entry which is preliminary data.</text>
</comment>
<reference evidence="4" key="1">
    <citation type="journal article" date="2023" name="Plant Biotechnol. J.">
        <title>Chromosome-level wild Hevea brasiliensis genome provides new tools for genomic-assisted breeding and valuable loci to elevate rubber yield.</title>
        <authorList>
            <person name="Cheng H."/>
            <person name="Song X."/>
            <person name="Hu Y."/>
            <person name="Wu T."/>
            <person name="Yang Q."/>
            <person name="An Z."/>
            <person name="Feng S."/>
            <person name="Deng Z."/>
            <person name="Wu W."/>
            <person name="Zeng X."/>
            <person name="Tu M."/>
            <person name="Wang X."/>
            <person name="Huang H."/>
        </authorList>
    </citation>
    <scope>NUCLEOTIDE SEQUENCE</scope>
    <source>
        <strain evidence="4">MT/VB/25A 57/8</strain>
    </source>
</reference>
<evidence type="ECO:0000313" key="4">
    <source>
        <dbReference type="EMBL" id="KAJ9179672.1"/>
    </source>
</evidence>
<dbReference type="PANTHER" id="PTHR43158">
    <property type="entry name" value="SKFA PEPTIDE EXPORT ATP-BINDING PROTEIN SKFE"/>
    <property type="match status" value="1"/>
</dbReference>
<name>A0ABQ9MH77_HEVBR</name>
<dbReference type="Proteomes" id="UP001174677">
    <property type="component" value="Chromosome 5"/>
</dbReference>
<dbReference type="SUPFAM" id="SSF52540">
    <property type="entry name" value="P-loop containing nucleoside triphosphate hydrolases"/>
    <property type="match status" value="1"/>
</dbReference>
<keyword evidence="3" id="KW-0812">Transmembrane</keyword>
<keyword evidence="3" id="KW-0472">Membrane</keyword>
<dbReference type="Gene3D" id="3.40.50.300">
    <property type="entry name" value="P-loop containing nucleotide triphosphate hydrolases"/>
    <property type="match status" value="1"/>
</dbReference>